<comment type="subcellular location">
    <subcellularLocation>
        <location evidence="1">Cell membrane</location>
        <topology evidence="1">Multi-pass membrane protein</topology>
    </subcellularLocation>
</comment>
<reference evidence="8" key="1">
    <citation type="submission" date="2022-06" db="EMBL/GenBank/DDBJ databases">
        <title>Genome sequencing of Brevibacillus sp. BB3-R1.</title>
        <authorList>
            <person name="Heo J."/>
            <person name="Lee D."/>
            <person name="Won M."/>
            <person name="Han B.-H."/>
            <person name="Hong S.-B."/>
            <person name="Kwon S.-W."/>
        </authorList>
    </citation>
    <scope>NUCLEOTIDE SEQUENCE</scope>
    <source>
        <strain evidence="8">BB3-R1</strain>
    </source>
</reference>
<evidence type="ECO:0000256" key="1">
    <source>
        <dbReference type="ARBA" id="ARBA00004651"/>
    </source>
</evidence>
<feature type="transmembrane region" description="Helical" evidence="7">
    <location>
        <begin position="260"/>
        <end position="279"/>
    </location>
</feature>
<protein>
    <submittedName>
        <fullName evidence="8">Urea transporter</fullName>
    </submittedName>
</protein>
<keyword evidence="3" id="KW-1003">Cell membrane</keyword>
<evidence type="ECO:0000313" key="8">
    <source>
        <dbReference type="EMBL" id="USG65032.1"/>
    </source>
</evidence>
<sequence>MLLIENAISGVLILAGITIADYRLGIISFVSAWIGAWMAYAGGADKAAVAQGLFGYNAVLSGLALSLFLSGGQRWWIALAGAAISVFVTAAVMYMMRGTDVPALTFPYIILTWFLLLIPYHLGFFEASSELVPQDLAHATFHQEGTIQLLDGLIDGIGQVYFQQGVLTSLLILVAIFWAGWRLGLYAVIGTVVGWLTAFLLNAEITLLNLGLYGYNAVLTILAVSAVFATDHRMATLTGILAAIITVPVTAGLSSWLQPYGLPTLTMPFVLVTWMFIAARKELSRM</sequence>
<comment type="similarity">
    <text evidence="2">Belongs to the urea transporter family.</text>
</comment>
<dbReference type="EMBL" id="CP098755">
    <property type="protein sequence ID" value="USG65032.1"/>
    <property type="molecule type" value="Genomic_DNA"/>
</dbReference>
<keyword evidence="4 7" id="KW-0812">Transmembrane</keyword>
<feature type="transmembrane region" description="Helical" evidence="7">
    <location>
        <begin position="48"/>
        <end position="69"/>
    </location>
</feature>
<feature type="transmembrane region" description="Helical" evidence="7">
    <location>
        <begin position="207"/>
        <end position="228"/>
    </location>
</feature>
<evidence type="ECO:0000256" key="3">
    <source>
        <dbReference type="ARBA" id="ARBA00022475"/>
    </source>
</evidence>
<gene>
    <name evidence="8" type="ORF">NDK47_23385</name>
</gene>
<feature type="transmembrane region" description="Helical" evidence="7">
    <location>
        <begin position="75"/>
        <end position="96"/>
    </location>
</feature>
<dbReference type="RefSeq" id="WP_251872139.1">
    <property type="nucleotide sequence ID" value="NZ_CP098755.1"/>
</dbReference>
<evidence type="ECO:0000256" key="2">
    <source>
        <dbReference type="ARBA" id="ARBA00005914"/>
    </source>
</evidence>
<evidence type="ECO:0000256" key="7">
    <source>
        <dbReference type="SAM" id="Phobius"/>
    </source>
</evidence>
<keyword evidence="6 7" id="KW-0472">Membrane</keyword>
<dbReference type="Pfam" id="PF03253">
    <property type="entry name" value="UT"/>
    <property type="match status" value="1"/>
</dbReference>
<feature type="transmembrane region" description="Helical" evidence="7">
    <location>
        <begin position="12"/>
        <end position="36"/>
    </location>
</feature>
<keyword evidence="9" id="KW-1185">Reference proteome</keyword>
<name>A0ABY4WD88_9BACL</name>
<evidence type="ECO:0000256" key="5">
    <source>
        <dbReference type="ARBA" id="ARBA00022989"/>
    </source>
</evidence>
<proteinExistence type="inferred from homology"/>
<dbReference type="InterPro" id="IPR004937">
    <property type="entry name" value="Urea_transporter"/>
</dbReference>
<feature type="transmembrane region" description="Helical" evidence="7">
    <location>
        <begin position="235"/>
        <end position="254"/>
    </location>
</feature>
<feature type="transmembrane region" description="Helical" evidence="7">
    <location>
        <begin position="103"/>
        <end position="122"/>
    </location>
</feature>
<dbReference type="InterPro" id="IPR029020">
    <property type="entry name" value="Ammonium/urea_transptr"/>
</dbReference>
<dbReference type="PANTHER" id="PTHR10464:SF4">
    <property type="entry name" value="UREA TRANSPORTER"/>
    <property type="match status" value="1"/>
</dbReference>
<evidence type="ECO:0000256" key="4">
    <source>
        <dbReference type="ARBA" id="ARBA00022692"/>
    </source>
</evidence>
<dbReference type="PIRSF" id="PIRSF016502">
    <property type="entry name" value="Urea_transporter"/>
    <property type="match status" value="1"/>
</dbReference>
<keyword evidence="5 7" id="KW-1133">Transmembrane helix</keyword>
<dbReference type="PANTHER" id="PTHR10464">
    <property type="entry name" value="UREA TRANSPORTER"/>
    <property type="match status" value="1"/>
</dbReference>
<accession>A0ABY4WD88</accession>
<evidence type="ECO:0000313" key="9">
    <source>
        <dbReference type="Proteomes" id="UP001056500"/>
    </source>
</evidence>
<organism evidence="8 9">
    <name type="scientific">Brevibacillus ruminantium</name>
    <dbReference type="NCBI Taxonomy" id="2950604"/>
    <lineage>
        <taxon>Bacteria</taxon>
        <taxon>Bacillati</taxon>
        <taxon>Bacillota</taxon>
        <taxon>Bacilli</taxon>
        <taxon>Bacillales</taxon>
        <taxon>Paenibacillaceae</taxon>
        <taxon>Brevibacillus</taxon>
    </lineage>
</organism>
<dbReference type="Gene3D" id="1.10.3430.10">
    <property type="entry name" value="Ammonium transporter AmtB like domains"/>
    <property type="match status" value="1"/>
</dbReference>
<evidence type="ECO:0000256" key="6">
    <source>
        <dbReference type="ARBA" id="ARBA00023136"/>
    </source>
</evidence>
<dbReference type="Proteomes" id="UP001056500">
    <property type="component" value="Chromosome"/>
</dbReference>